<reference evidence="1 2" key="1">
    <citation type="submission" date="2020-04" db="EMBL/GenBank/DDBJ databases">
        <title>Perkinsus olseni comparative genomics.</title>
        <authorList>
            <person name="Bogema D.R."/>
        </authorList>
    </citation>
    <scope>NUCLEOTIDE SEQUENCE [LARGE SCALE GENOMIC DNA]</scope>
    <source>
        <strain evidence="1">ATCC PRA-179</strain>
    </source>
</reference>
<organism evidence="1 2">
    <name type="scientific">Perkinsus olseni</name>
    <name type="common">Perkinsus atlanticus</name>
    <dbReference type="NCBI Taxonomy" id="32597"/>
    <lineage>
        <taxon>Eukaryota</taxon>
        <taxon>Sar</taxon>
        <taxon>Alveolata</taxon>
        <taxon>Perkinsozoa</taxon>
        <taxon>Perkinsea</taxon>
        <taxon>Perkinsida</taxon>
        <taxon>Perkinsidae</taxon>
        <taxon>Perkinsus</taxon>
    </lineage>
</organism>
<sequence length="79" mass="8480">MPLASKNAEATRETTTVWMSYKIPTDLNLALLLGCKTPDALALSCGLVEVGAFRDVLFLYGTRIATGHPTMATNHSSPQ</sequence>
<proteinExistence type="predicted"/>
<protein>
    <submittedName>
        <fullName evidence="1">Uncharacterized protein</fullName>
    </submittedName>
</protein>
<comment type="caution">
    <text evidence="1">The sequence shown here is derived from an EMBL/GenBank/DDBJ whole genome shotgun (WGS) entry which is preliminary data.</text>
</comment>
<evidence type="ECO:0000313" key="2">
    <source>
        <dbReference type="Proteomes" id="UP000570595"/>
    </source>
</evidence>
<dbReference type="EMBL" id="JABAHT010000112">
    <property type="protein sequence ID" value="KAF4664643.1"/>
    <property type="molecule type" value="Genomic_DNA"/>
</dbReference>
<gene>
    <name evidence="1" type="ORF">FOZ61_000637</name>
</gene>
<accession>A0A7J6LZC4</accession>
<dbReference type="Proteomes" id="UP000570595">
    <property type="component" value="Unassembled WGS sequence"/>
</dbReference>
<name>A0A7J6LZC4_PEROL</name>
<dbReference type="AlphaFoldDB" id="A0A7J6LZC4"/>
<evidence type="ECO:0000313" key="1">
    <source>
        <dbReference type="EMBL" id="KAF4664643.1"/>
    </source>
</evidence>